<sequence length="70" mass="8167">MLEANIDNDCNTQTSLLNNSFTFADQIQILTKVFYKYQYKKPGFIELSPVCFQLMIKNADSCLCRLFDQM</sequence>
<name>A0A9N8ZJC7_9GLOM</name>
<accession>A0A9N8ZJC7</accession>
<comment type="caution">
    <text evidence="1">The sequence shown here is derived from an EMBL/GenBank/DDBJ whole genome shotgun (WGS) entry which is preliminary data.</text>
</comment>
<dbReference type="Proteomes" id="UP000789405">
    <property type="component" value="Unassembled WGS sequence"/>
</dbReference>
<organism evidence="1 2">
    <name type="scientific">Dentiscutata erythropus</name>
    <dbReference type="NCBI Taxonomy" id="1348616"/>
    <lineage>
        <taxon>Eukaryota</taxon>
        <taxon>Fungi</taxon>
        <taxon>Fungi incertae sedis</taxon>
        <taxon>Mucoromycota</taxon>
        <taxon>Glomeromycotina</taxon>
        <taxon>Glomeromycetes</taxon>
        <taxon>Diversisporales</taxon>
        <taxon>Gigasporaceae</taxon>
        <taxon>Dentiscutata</taxon>
    </lineage>
</organism>
<dbReference type="EMBL" id="CAJVPY010000901">
    <property type="protein sequence ID" value="CAG8497803.1"/>
    <property type="molecule type" value="Genomic_DNA"/>
</dbReference>
<dbReference type="AlphaFoldDB" id="A0A9N8ZJC7"/>
<protein>
    <submittedName>
        <fullName evidence="1">5150_t:CDS:1</fullName>
    </submittedName>
</protein>
<gene>
    <name evidence="1" type="ORF">DERYTH_LOCUS2741</name>
</gene>
<reference evidence="1" key="1">
    <citation type="submission" date="2021-06" db="EMBL/GenBank/DDBJ databases">
        <authorList>
            <person name="Kallberg Y."/>
            <person name="Tangrot J."/>
            <person name="Rosling A."/>
        </authorList>
    </citation>
    <scope>NUCLEOTIDE SEQUENCE</scope>
    <source>
        <strain evidence="1">MA453B</strain>
    </source>
</reference>
<feature type="non-terminal residue" evidence="1">
    <location>
        <position position="70"/>
    </location>
</feature>
<evidence type="ECO:0000313" key="2">
    <source>
        <dbReference type="Proteomes" id="UP000789405"/>
    </source>
</evidence>
<keyword evidence="2" id="KW-1185">Reference proteome</keyword>
<proteinExistence type="predicted"/>
<evidence type="ECO:0000313" key="1">
    <source>
        <dbReference type="EMBL" id="CAG8497803.1"/>
    </source>
</evidence>